<dbReference type="InterPro" id="IPR005123">
    <property type="entry name" value="Oxoglu/Fe-dep_dioxygenase_dom"/>
</dbReference>
<evidence type="ECO:0000256" key="3">
    <source>
        <dbReference type="ARBA" id="ARBA00022964"/>
    </source>
</evidence>
<dbReference type="Gene3D" id="2.60.120.620">
    <property type="entry name" value="q2cbj1_9rhob like domain"/>
    <property type="match status" value="1"/>
</dbReference>
<dbReference type="PANTHER" id="PTHR14650:SF1">
    <property type="entry name" value="2-OXOGLUTARATE AND IRON-DEPENDENT OXYGENASE DOMAIN-CONTAINING PROTEIN 3"/>
    <property type="match status" value="1"/>
</dbReference>
<dbReference type="Pfam" id="PF13640">
    <property type="entry name" value="2OG-FeII_Oxy_3"/>
    <property type="match status" value="1"/>
</dbReference>
<dbReference type="InterPro" id="IPR039210">
    <property type="entry name" value="OGFOD3"/>
</dbReference>
<dbReference type="PROSITE" id="PS51471">
    <property type="entry name" value="FE2OG_OXY"/>
    <property type="match status" value="1"/>
</dbReference>
<dbReference type="GO" id="GO:0016020">
    <property type="term" value="C:membrane"/>
    <property type="evidence" value="ECO:0007669"/>
    <property type="project" value="TreeGrafter"/>
</dbReference>
<dbReference type="EMBL" id="HBGU01046120">
    <property type="protein sequence ID" value="CAD9481292.1"/>
    <property type="molecule type" value="Transcribed_RNA"/>
</dbReference>
<keyword evidence="4" id="KW-0560">Oxidoreductase</keyword>
<dbReference type="GO" id="GO:0031418">
    <property type="term" value="F:L-ascorbic acid binding"/>
    <property type="evidence" value="ECO:0007669"/>
    <property type="project" value="InterPro"/>
</dbReference>
<reference evidence="7" key="1">
    <citation type="submission" date="2021-01" db="EMBL/GenBank/DDBJ databases">
        <authorList>
            <person name="Corre E."/>
            <person name="Pelletier E."/>
            <person name="Niang G."/>
            <person name="Scheremetjew M."/>
            <person name="Finn R."/>
            <person name="Kale V."/>
            <person name="Holt S."/>
            <person name="Cochrane G."/>
            <person name="Meng A."/>
            <person name="Brown T."/>
            <person name="Cohen L."/>
        </authorList>
    </citation>
    <scope>NUCLEOTIDE SEQUENCE</scope>
    <source>
        <strain evidence="7">UTEX LB 985</strain>
    </source>
</reference>
<feature type="domain" description="Fe2OG dioxygenase" evidence="6">
    <location>
        <begin position="65"/>
        <end position="165"/>
    </location>
</feature>
<gene>
    <name evidence="7" type="ORF">CBRE1094_LOCUS25113</name>
</gene>
<comment type="cofactor">
    <cofactor evidence="1">
        <name>L-ascorbate</name>
        <dbReference type="ChEBI" id="CHEBI:38290"/>
    </cofactor>
</comment>
<evidence type="ECO:0000313" key="7">
    <source>
        <dbReference type="EMBL" id="CAD9481292.1"/>
    </source>
</evidence>
<evidence type="ECO:0000256" key="4">
    <source>
        <dbReference type="ARBA" id="ARBA00023002"/>
    </source>
</evidence>
<keyword evidence="3" id="KW-0223">Dioxygenase</keyword>
<proteinExistence type="predicted"/>
<dbReference type="GO" id="GO:0051213">
    <property type="term" value="F:dioxygenase activity"/>
    <property type="evidence" value="ECO:0007669"/>
    <property type="project" value="UniProtKB-KW"/>
</dbReference>
<name>A0A7S2MG55_9EUKA</name>
<dbReference type="InterPro" id="IPR006620">
    <property type="entry name" value="Pro_4_hyd_alph"/>
</dbReference>
<dbReference type="GO" id="GO:0016705">
    <property type="term" value="F:oxidoreductase activity, acting on paired donors, with incorporation or reduction of molecular oxygen"/>
    <property type="evidence" value="ECO:0007669"/>
    <property type="project" value="InterPro"/>
</dbReference>
<protein>
    <recommendedName>
        <fullName evidence="6">Fe2OG dioxygenase domain-containing protein</fullName>
    </recommendedName>
</protein>
<keyword evidence="2" id="KW-0479">Metal-binding</keyword>
<accession>A0A7S2MG55</accession>
<evidence type="ECO:0000259" key="6">
    <source>
        <dbReference type="PROSITE" id="PS51471"/>
    </source>
</evidence>
<organism evidence="7">
    <name type="scientific">Haptolina brevifila</name>
    <dbReference type="NCBI Taxonomy" id="156173"/>
    <lineage>
        <taxon>Eukaryota</taxon>
        <taxon>Haptista</taxon>
        <taxon>Haptophyta</taxon>
        <taxon>Prymnesiophyceae</taxon>
        <taxon>Prymnesiales</taxon>
        <taxon>Prymnesiaceae</taxon>
        <taxon>Haptolina</taxon>
    </lineage>
</organism>
<dbReference type="SMART" id="SM00702">
    <property type="entry name" value="P4Hc"/>
    <property type="match status" value="1"/>
</dbReference>
<keyword evidence="5" id="KW-0408">Iron</keyword>
<evidence type="ECO:0000256" key="1">
    <source>
        <dbReference type="ARBA" id="ARBA00001961"/>
    </source>
</evidence>
<evidence type="ECO:0000256" key="2">
    <source>
        <dbReference type="ARBA" id="ARBA00022723"/>
    </source>
</evidence>
<sequence length="480" mass="49864">MLYRTVERARRAVASSFGASLEDLRMSDATFTRLQPVAALSNEDDAYGGGGGDDDELLAASTRSGSLDVGLLRGDQFCYWRPHIDQVSVAEYEYSALLYLAKHGPDEQGGDFEGGRLVFHDPDADRVILPEPGVLVAFDSGAANLHAVQQVTRGSRFALTMWFTRHKDPQAASADPTHMALQRWAAEVEAAAAAHAPIATAAASSFTAPTACYAATAASATMASSATISASFSPFPLAPLSFPAVAPPLPPLPPALQVAGRLPSRDEHLVSSALCSLPANDPLGRALLLAHARGGAQLGETLSKALSIPAALAFASPATAGRVIPGGTTPLAPQFASLLQSRARALDALLTTLRRARAERGAQDSLRHCPPPSTAASVPMAWADQSVKQSACLSETEVASGTLPAGPTALWPGAFSQPAETPDTGDDPFAVFAGDSDGQTPPMPLTPMPPAAMVGVEEMKVTAVEANASSKNDAFSIFDF</sequence>
<dbReference type="PANTHER" id="PTHR14650">
    <property type="entry name" value="PROLYL HYDROXYLASE-RELATED"/>
    <property type="match status" value="1"/>
</dbReference>
<dbReference type="AlphaFoldDB" id="A0A7S2MG55"/>
<dbReference type="GO" id="GO:0005506">
    <property type="term" value="F:iron ion binding"/>
    <property type="evidence" value="ECO:0007669"/>
    <property type="project" value="InterPro"/>
</dbReference>
<evidence type="ECO:0000256" key="5">
    <source>
        <dbReference type="ARBA" id="ARBA00023004"/>
    </source>
</evidence>
<dbReference type="InterPro" id="IPR044862">
    <property type="entry name" value="Pro_4_hyd_alph_FE2OG_OXY"/>
</dbReference>